<protein>
    <submittedName>
        <fullName evidence="1">Uncharacterized protein</fullName>
    </submittedName>
</protein>
<reference evidence="1 2" key="1">
    <citation type="submission" date="2014-08" db="EMBL/GenBank/DDBJ databases">
        <title>Porphyromonas gulae strain:COT-052_OH1451 Genome sequencing.</title>
        <authorList>
            <person name="Wallis C."/>
            <person name="Deusch O."/>
            <person name="O'Flynn C."/>
            <person name="Davis I."/>
            <person name="Jospin G."/>
            <person name="Darling A.E."/>
            <person name="Coil D.A."/>
            <person name="Alexiev A."/>
            <person name="Horsfall A."/>
            <person name="Kirkwood N."/>
            <person name="Harris S."/>
            <person name="Eisen J.A."/>
        </authorList>
    </citation>
    <scope>NUCLEOTIDE SEQUENCE [LARGE SCALE GENOMIC DNA]</scope>
    <source>
        <strain evidence="2">COT-052 OH1451</strain>
    </source>
</reference>
<gene>
    <name evidence="1" type="ORF">HR08_10195</name>
</gene>
<dbReference type="Proteomes" id="UP000030130">
    <property type="component" value="Unassembled WGS sequence"/>
</dbReference>
<evidence type="ECO:0000313" key="2">
    <source>
        <dbReference type="Proteomes" id="UP000030130"/>
    </source>
</evidence>
<name>A0A0A2EY63_9PORP</name>
<proteinExistence type="predicted"/>
<dbReference type="AlphaFoldDB" id="A0A0A2EY63"/>
<comment type="caution">
    <text evidence="1">The sequence shown here is derived from an EMBL/GenBank/DDBJ whole genome shotgun (WGS) entry which is preliminary data.</text>
</comment>
<sequence>MFCGHFRGKFERFGCKEKRSTFVTAKAIDDRLTEDEGVFPTSASGGSFTGRTAKRLLYSKSGEKTLIDFADSEKGFTCPPLDRLRAVMGDRG</sequence>
<evidence type="ECO:0000313" key="1">
    <source>
        <dbReference type="EMBL" id="KGN83821.1"/>
    </source>
</evidence>
<accession>A0A0A2EY63</accession>
<dbReference type="EMBL" id="JRAI01000082">
    <property type="protein sequence ID" value="KGN83821.1"/>
    <property type="molecule type" value="Genomic_DNA"/>
</dbReference>
<organism evidence="1 2">
    <name type="scientific">Porphyromonas gulae</name>
    <dbReference type="NCBI Taxonomy" id="111105"/>
    <lineage>
        <taxon>Bacteria</taxon>
        <taxon>Pseudomonadati</taxon>
        <taxon>Bacteroidota</taxon>
        <taxon>Bacteroidia</taxon>
        <taxon>Bacteroidales</taxon>
        <taxon>Porphyromonadaceae</taxon>
        <taxon>Porphyromonas</taxon>
    </lineage>
</organism>